<comment type="domain">
    <text evidence="9">The Q motif is unique to and characteristic of the DEAD box family of RNA helicases and controls ATP binding and hydrolysis.</text>
</comment>
<dbReference type="PANTHER" id="PTHR24031">
    <property type="entry name" value="RNA HELICASE"/>
    <property type="match status" value="1"/>
</dbReference>
<comment type="catalytic activity">
    <reaction evidence="7 9">
        <text>ATP + H2O = ADP + phosphate + H(+)</text>
        <dbReference type="Rhea" id="RHEA:13065"/>
        <dbReference type="ChEBI" id="CHEBI:15377"/>
        <dbReference type="ChEBI" id="CHEBI:15378"/>
        <dbReference type="ChEBI" id="CHEBI:30616"/>
        <dbReference type="ChEBI" id="CHEBI:43474"/>
        <dbReference type="ChEBI" id="CHEBI:456216"/>
        <dbReference type="EC" id="3.6.4.13"/>
    </reaction>
</comment>
<feature type="domain" description="Helicase ATP-binding" evidence="10">
    <location>
        <begin position="371"/>
        <end position="546"/>
    </location>
</feature>
<dbReference type="FunFam" id="3.40.50.300:FF:000379">
    <property type="entry name" value="RNA helicase"/>
    <property type="match status" value="1"/>
</dbReference>
<keyword evidence="5 9" id="KW-0694">RNA-binding</keyword>
<evidence type="ECO:0000256" key="6">
    <source>
        <dbReference type="ARBA" id="ARBA00024357"/>
    </source>
</evidence>
<reference key="2">
    <citation type="submission" date="2011-10" db="EMBL/GenBank/DDBJ databases">
        <title>The genome and transcriptome sequence of Clonorchis sinensis provide insights into the carcinogenic liver fluke.</title>
        <authorList>
            <person name="Wang X."/>
            <person name="Huang Y."/>
            <person name="Chen W."/>
            <person name="Liu H."/>
            <person name="Guo L."/>
            <person name="Chen Y."/>
            <person name="Luo F."/>
            <person name="Zhou W."/>
            <person name="Sun J."/>
            <person name="Mao Q."/>
            <person name="Liang P."/>
            <person name="Zhou C."/>
            <person name="Tian Y."/>
            <person name="Men J."/>
            <person name="Lv X."/>
            <person name="Huang L."/>
            <person name="Zhou J."/>
            <person name="Hu Y."/>
            <person name="Li R."/>
            <person name="Zhang F."/>
            <person name="Lei H."/>
            <person name="Li X."/>
            <person name="Hu X."/>
            <person name="Liang C."/>
            <person name="Xu J."/>
            <person name="Wu Z."/>
            <person name="Yu X."/>
        </authorList>
    </citation>
    <scope>NUCLEOTIDE SEQUENCE</scope>
    <source>
        <strain>Henan</strain>
    </source>
</reference>
<dbReference type="Pfam" id="PF13959">
    <property type="entry name" value="CTE_SPB4"/>
    <property type="match status" value="1"/>
</dbReference>
<name>G7Y5F0_CLOSI</name>
<dbReference type="AlphaFoldDB" id="G7Y5F0"/>
<keyword evidence="3 9" id="KW-0347">Helicase</keyword>
<evidence type="ECO:0000256" key="2">
    <source>
        <dbReference type="ARBA" id="ARBA00022801"/>
    </source>
</evidence>
<dbReference type="GO" id="GO:0005524">
    <property type="term" value="F:ATP binding"/>
    <property type="evidence" value="ECO:0007669"/>
    <property type="project" value="UniProtKB-UniRule"/>
</dbReference>
<dbReference type="GO" id="GO:0003723">
    <property type="term" value="F:RNA binding"/>
    <property type="evidence" value="ECO:0007669"/>
    <property type="project" value="UniProtKB-UniRule"/>
</dbReference>
<evidence type="ECO:0000256" key="3">
    <source>
        <dbReference type="ARBA" id="ARBA00022806"/>
    </source>
</evidence>
<dbReference type="Gene3D" id="3.40.50.300">
    <property type="entry name" value="P-loop containing nucleotide triphosphate hydrolases"/>
    <property type="match status" value="2"/>
</dbReference>
<sequence>MILRYRLSNTQRRLSSAAHIHILKLANPTPTLEIRELVLFVTLQSEFTQLRRYAETLHNFECLFLDSVTKMYGLTANSSTKVSPIDGFSSQSAENLRIGLGQPGSIPALMLPSGGMAVWHRKVATAGRFPAERLSATREIQSYRQSKRTTKRRTRHIPRGVFMSLLDPINVFVSVAHRLEASVATRMHGWRLKQLISDHRNRSVDRTFPESKPTNHQQPWTKVNRRFHIGPCGFTLACCCRNLLRSYCSSVFKKDANTEKHHGISLVAVASEVLSRLISRKLTDPEEKQIPTMKPRFDSAEKLKKKLKKIKEKQVKPSTPDVSSRERIEQLPGSELLLSGLFADLPVSEPIKRAVANMGFKEMTEIQKLCLPQLLEHRDVMACAKTGSGKTLAFVIPVVELMLQLGLQPRNGTGAIIISPTRELSLQTYSVLREVTQFTSLRIGLIMGGSNRHTEVQNLEKGVTILVATPGRLLDHLTNTKNFLRHNLKVLVIDEADRMLDIGFEVEMRQIIRLLPSVRQTMLFSATLNEKTRHLAKEALKTDCAMIGLQPEGDATVEGLEQGYVVCAPEKRFCLLYTFIKKNKNKKVMVFMSSCMEVKFYYELLNFVDTPVMAIHGRQKQAKRTSTFLNFIKAESAVLLCTDVGARGLDIPKVDWILQYDPPDEAKEYIHRVGRTARAGSEGNALLVLRPHELEFLAILRQARVKVVEYEMAQSKLADVQPALEKLVSTNYFLALSAQEAFKGIVRAYASSSLPCFNVDQLDLAALARTCGLQVVPKVDLMVKPRKSKGLSGSKHYTPFGVSGKKAKKAKIYKRIS</sequence>
<dbReference type="InterPro" id="IPR001650">
    <property type="entry name" value="Helicase_C-like"/>
</dbReference>
<reference evidence="13" key="1">
    <citation type="journal article" date="2011" name="Genome Biol.">
        <title>The draft genome of the carcinogenic human liver fluke Clonorchis sinensis.</title>
        <authorList>
            <person name="Wang X."/>
            <person name="Chen W."/>
            <person name="Huang Y."/>
            <person name="Sun J."/>
            <person name="Men J."/>
            <person name="Liu H."/>
            <person name="Luo F."/>
            <person name="Guo L."/>
            <person name="Lv X."/>
            <person name="Deng C."/>
            <person name="Zhou C."/>
            <person name="Fan Y."/>
            <person name="Li X."/>
            <person name="Huang L."/>
            <person name="Hu Y."/>
            <person name="Liang C."/>
            <person name="Hu X."/>
            <person name="Xu J."/>
            <person name="Yu X."/>
        </authorList>
    </citation>
    <scope>NUCLEOTIDE SEQUENCE [LARGE SCALE GENOMIC DNA]</scope>
    <source>
        <strain evidence="13">Henan</strain>
    </source>
</reference>
<keyword evidence="2 9" id="KW-0378">Hydrolase</keyword>
<feature type="domain" description="Helicase C-terminal" evidence="11">
    <location>
        <begin position="559"/>
        <end position="728"/>
    </location>
</feature>
<accession>G7Y5F0</accession>
<evidence type="ECO:0000256" key="7">
    <source>
        <dbReference type="ARBA" id="ARBA00047984"/>
    </source>
</evidence>
<gene>
    <name evidence="13" type="ORF">CLF_101290</name>
</gene>
<evidence type="ECO:0000256" key="5">
    <source>
        <dbReference type="ARBA" id="ARBA00022884"/>
    </source>
</evidence>
<dbReference type="InterPro" id="IPR014014">
    <property type="entry name" value="RNA_helicase_DEAD_Q_motif"/>
</dbReference>
<evidence type="ECO:0000259" key="12">
    <source>
        <dbReference type="PROSITE" id="PS51195"/>
    </source>
</evidence>
<dbReference type="SUPFAM" id="SSF52540">
    <property type="entry name" value="P-loop containing nucleoside triphosphate hydrolases"/>
    <property type="match status" value="1"/>
</dbReference>
<dbReference type="SMART" id="SM00487">
    <property type="entry name" value="DEXDc"/>
    <property type="match status" value="1"/>
</dbReference>
<dbReference type="GO" id="GO:0016887">
    <property type="term" value="F:ATP hydrolysis activity"/>
    <property type="evidence" value="ECO:0007669"/>
    <property type="project" value="RHEA"/>
</dbReference>
<dbReference type="EC" id="3.6.4.13" evidence="9"/>
<dbReference type="SMART" id="SM00490">
    <property type="entry name" value="HELICc"/>
    <property type="match status" value="1"/>
</dbReference>
<evidence type="ECO:0000256" key="8">
    <source>
        <dbReference type="PROSITE-ProRule" id="PRU00552"/>
    </source>
</evidence>
<proteinExistence type="inferred from homology"/>
<dbReference type="Pfam" id="PF00271">
    <property type="entry name" value="Helicase_C"/>
    <property type="match status" value="1"/>
</dbReference>
<feature type="domain" description="DEAD-box RNA helicase Q" evidence="12">
    <location>
        <begin position="340"/>
        <end position="368"/>
    </location>
</feature>
<dbReference type="PROSITE" id="PS51195">
    <property type="entry name" value="Q_MOTIF"/>
    <property type="match status" value="1"/>
</dbReference>
<dbReference type="CDD" id="cd18787">
    <property type="entry name" value="SF2_C_DEAD"/>
    <property type="match status" value="1"/>
</dbReference>
<evidence type="ECO:0000256" key="4">
    <source>
        <dbReference type="ARBA" id="ARBA00022840"/>
    </source>
</evidence>
<dbReference type="InterPro" id="IPR027417">
    <property type="entry name" value="P-loop_NTPase"/>
</dbReference>
<dbReference type="Proteomes" id="UP000008909">
    <property type="component" value="Unassembled WGS sequence"/>
</dbReference>
<evidence type="ECO:0000259" key="11">
    <source>
        <dbReference type="PROSITE" id="PS51194"/>
    </source>
</evidence>
<evidence type="ECO:0000256" key="9">
    <source>
        <dbReference type="RuleBase" id="RU365068"/>
    </source>
</evidence>
<keyword evidence="14" id="KW-1185">Reference proteome</keyword>
<dbReference type="GO" id="GO:0003724">
    <property type="term" value="F:RNA helicase activity"/>
    <property type="evidence" value="ECO:0007669"/>
    <property type="project" value="UniProtKB-EC"/>
</dbReference>
<dbReference type="InterPro" id="IPR014001">
    <property type="entry name" value="Helicase_ATP-bd"/>
</dbReference>
<dbReference type="InterPro" id="IPR000629">
    <property type="entry name" value="RNA-helicase_DEAD-box_CS"/>
</dbReference>
<evidence type="ECO:0000313" key="14">
    <source>
        <dbReference type="Proteomes" id="UP000008909"/>
    </source>
</evidence>
<keyword evidence="1 9" id="KW-0547">Nucleotide-binding</keyword>
<dbReference type="SMART" id="SM01178">
    <property type="entry name" value="DUF4217"/>
    <property type="match status" value="1"/>
</dbReference>
<feature type="short sequence motif" description="Q motif" evidence="8">
    <location>
        <begin position="340"/>
        <end position="368"/>
    </location>
</feature>
<evidence type="ECO:0000256" key="1">
    <source>
        <dbReference type="ARBA" id="ARBA00022741"/>
    </source>
</evidence>
<comment type="function">
    <text evidence="9">RNA helicase.</text>
</comment>
<dbReference type="PROSITE" id="PS00039">
    <property type="entry name" value="DEAD_ATP_HELICASE"/>
    <property type="match status" value="1"/>
</dbReference>
<dbReference type="PROSITE" id="PS51192">
    <property type="entry name" value="HELICASE_ATP_BIND_1"/>
    <property type="match status" value="1"/>
</dbReference>
<organism evidence="13 14">
    <name type="scientific">Clonorchis sinensis</name>
    <name type="common">Chinese liver fluke</name>
    <dbReference type="NCBI Taxonomy" id="79923"/>
    <lineage>
        <taxon>Eukaryota</taxon>
        <taxon>Metazoa</taxon>
        <taxon>Spiralia</taxon>
        <taxon>Lophotrochozoa</taxon>
        <taxon>Platyhelminthes</taxon>
        <taxon>Trematoda</taxon>
        <taxon>Digenea</taxon>
        <taxon>Opisthorchiida</taxon>
        <taxon>Opisthorchiata</taxon>
        <taxon>Opisthorchiidae</taxon>
        <taxon>Clonorchis</taxon>
    </lineage>
</organism>
<dbReference type="InterPro" id="IPR025313">
    <property type="entry name" value="SPB4-like_CTE"/>
</dbReference>
<dbReference type="InterPro" id="IPR011545">
    <property type="entry name" value="DEAD/DEAH_box_helicase_dom"/>
</dbReference>
<dbReference type="Pfam" id="PF00270">
    <property type="entry name" value="DEAD"/>
    <property type="match status" value="1"/>
</dbReference>
<evidence type="ECO:0000259" key="10">
    <source>
        <dbReference type="PROSITE" id="PS51192"/>
    </source>
</evidence>
<dbReference type="EMBL" id="DF142874">
    <property type="protein sequence ID" value="GAA48186.1"/>
    <property type="molecule type" value="Genomic_DNA"/>
</dbReference>
<dbReference type="PROSITE" id="PS51194">
    <property type="entry name" value="HELICASE_CTER"/>
    <property type="match status" value="1"/>
</dbReference>
<evidence type="ECO:0000313" key="13">
    <source>
        <dbReference type="EMBL" id="GAA48186.1"/>
    </source>
</evidence>
<comment type="similarity">
    <text evidence="6">Belongs to the DEAD box helicase family. DDX18/HAS1 subfamily.</text>
</comment>
<keyword evidence="4 9" id="KW-0067">ATP-binding</keyword>
<protein>
    <recommendedName>
        <fullName evidence="9">ATP-dependent RNA helicase</fullName>
        <ecNumber evidence="9">3.6.4.13</ecNumber>
    </recommendedName>
</protein>